<keyword evidence="2" id="KW-1185">Reference proteome</keyword>
<sequence length="79" mass="8795">MGDSGAFRYNRGPKLATSSFKVKGLSWRGEALKPTCVDYYFSPSITEPERGLHFWVISIAPTVLTQCFESPAVKVVRVI</sequence>
<accession>A0A9N9KTV0</accession>
<reference evidence="1" key="1">
    <citation type="submission" date="2021-07" db="EMBL/GenBank/DDBJ databases">
        <authorList>
            <person name="Durling M."/>
        </authorList>
    </citation>
    <scope>NUCLEOTIDE SEQUENCE</scope>
</reference>
<proteinExistence type="predicted"/>
<dbReference type="AlphaFoldDB" id="A0A9N9KTV0"/>
<protein>
    <submittedName>
        <fullName evidence="1">Uncharacterized protein</fullName>
    </submittedName>
</protein>
<evidence type="ECO:0000313" key="2">
    <source>
        <dbReference type="Proteomes" id="UP000696280"/>
    </source>
</evidence>
<evidence type="ECO:0000313" key="1">
    <source>
        <dbReference type="EMBL" id="CAG8952818.1"/>
    </source>
</evidence>
<dbReference type="Proteomes" id="UP000696280">
    <property type="component" value="Unassembled WGS sequence"/>
</dbReference>
<organism evidence="1 2">
    <name type="scientific">Hymenoscyphus fraxineus</name>
    <dbReference type="NCBI Taxonomy" id="746836"/>
    <lineage>
        <taxon>Eukaryota</taxon>
        <taxon>Fungi</taxon>
        <taxon>Dikarya</taxon>
        <taxon>Ascomycota</taxon>
        <taxon>Pezizomycotina</taxon>
        <taxon>Leotiomycetes</taxon>
        <taxon>Helotiales</taxon>
        <taxon>Helotiaceae</taxon>
        <taxon>Hymenoscyphus</taxon>
    </lineage>
</organism>
<comment type="caution">
    <text evidence="1">The sequence shown here is derived from an EMBL/GenBank/DDBJ whole genome shotgun (WGS) entry which is preliminary data.</text>
</comment>
<gene>
    <name evidence="1" type="ORF">HYFRA_00007531</name>
</gene>
<name>A0A9N9KTV0_9HELO</name>
<dbReference type="EMBL" id="CAJVRL010000048">
    <property type="protein sequence ID" value="CAG8952818.1"/>
    <property type="molecule type" value="Genomic_DNA"/>
</dbReference>